<evidence type="ECO:0000256" key="1">
    <source>
        <dbReference type="SAM" id="Phobius"/>
    </source>
</evidence>
<accession>A0AA94EXH9</accession>
<evidence type="ECO:0000313" key="5">
    <source>
        <dbReference type="EMBL" id="RVU87438.1"/>
    </source>
</evidence>
<organism evidence="3">
    <name type="scientific">Flavobacterium columnare</name>
    <dbReference type="NCBI Taxonomy" id="996"/>
    <lineage>
        <taxon>Bacteria</taxon>
        <taxon>Pseudomonadati</taxon>
        <taxon>Bacteroidota</taxon>
        <taxon>Flavobacteriia</taxon>
        <taxon>Flavobacteriales</taxon>
        <taxon>Flavobacteriaceae</taxon>
        <taxon>Flavobacterium</taxon>
    </lineage>
</organism>
<keyword evidence="2" id="KW-0732">Signal</keyword>
<protein>
    <recommendedName>
        <fullName evidence="6">Lipoprotein</fullName>
    </recommendedName>
</protein>
<gene>
    <name evidence="5" type="ORF">EJB19_04115</name>
    <name evidence="4" type="ORF">EJB19_14045</name>
    <name evidence="3" type="ORF">EJB19_14190</name>
</gene>
<reference evidence="3" key="1">
    <citation type="submission" date="2018-12" db="EMBL/GenBank/DDBJ databases">
        <title>Draft genome sequence of Flaovobacterium columnare BGFS27 isolated from channel catfish in Alabama.</title>
        <authorList>
            <person name="Cai W."/>
            <person name="Arias C."/>
        </authorList>
    </citation>
    <scope>NUCLEOTIDE SEQUENCE [LARGE SCALE GENOMIC DNA]</scope>
    <source>
        <strain evidence="3">BGFS27</strain>
    </source>
</reference>
<keyword evidence="1" id="KW-1133">Transmembrane helix</keyword>
<comment type="caution">
    <text evidence="3">The sequence shown here is derived from an EMBL/GenBank/DDBJ whole genome shotgun (WGS) entry which is preliminary data.</text>
</comment>
<dbReference type="RefSeq" id="WP_127821812.1">
    <property type="nucleotide sequence ID" value="NZ_RWGX02000014.1"/>
</dbReference>
<evidence type="ECO:0000313" key="4">
    <source>
        <dbReference type="EMBL" id="RVU87413.1"/>
    </source>
</evidence>
<dbReference type="EMBL" id="RWGX01000004">
    <property type="protein sequence ID" value="RVU87438.1"/>
    <property type="molecule type" value="Genomic_DNA"/>
</dbReference>
<keyword evidence="1" id="KW-0812">Transmembrane</keyword>
<evidence type="ECO:0008006" key="6">
    <source>
        <dbReference type="Google" id="ProtNLM"/>
    </source>
</evidence>
<dbReference type="AlphaFoldDB" id="A0AA94EXH9"/>
<dbReference type="EMBL" id="RWGX01000005">
    <property type="protein sequence ID" value="RVU87413.1"/>
    <property type="molecule type" value="Genomic_DNA"/>
</dbReference>
<keyword evidence="1" id="KW-0472">Membrane</keyword>
<sequence>MKIKHILILLFSLFLLSCGGSKDIATAPVEKHTLTIKEVVHDTTFVTVPDTATYKALLDCQNGKVVVKEVLVNSEGKNHLKKPKVKIEDNKLSVDCEARAQELFAKWKSEQKTEVHETVRNIYHEVEKSLTWWQLFQIWCGRLLLIVIMLFLIIKYLVKVYKPI</sequence>
<dbReference type="PROSITE" id="PS51257">
    <property type="entry name" value="PROKAR_LIPOPROTEIN"/>
    <property type="match status" value="1"/>
</dbReference>
<evidence type="ECO:0000256" key="2">
    <source>
        <dbReference type="SAM" id="SignalP"/>
    </source>
</evidence>
<evidence type="ECO:0000313" key="3">
    <source>
        <dbReference type="EMBL" id="RVU86714.1"/>
    </source>
</evidence>
<feature type="chain" id="PRO_5043279234" description="Lipoprotein" evidence="2">
    <location>
        <begin position="18"/>
        <end position="164"/>
    </location>
</feature>
<proteinExistence type="predicted"/>
<dbReference type="EMBL" id="RWGX01000006">
    <property type="protein sequence ID" value="RVU86714.1"/>
    <property type="molecule type" value="Genomic_DNA"/>
</dbReference>
<feature type="transmembrane region" description="Helical" evidence="1">
    <location>
        <begin position="136"/>
        <end position="158"/>
    </location>
</feature>
<feature type="signal peptide" evidence="2">
    <location>
        <begin position="1"/>
        <end position="17"/>
    </location>
</feature>
<name>A0AA94EXH9_9FLAO</name>